<evidence type="ECO:0000313" key="7">
    <source>
        <dbReference type="Proteomes" id="UP000291101"/>
    </source>
</evidence>
<keyword evidence="4" id="KW-0106">Calcium</keyword>
<feature type="domain" description="Sulfatase N-terminal" evidence="5">
    <location>
        <begin position="8"/>
        <end position="421"/>
    </location>
</feature>
<name>A0A4Q2SXY7_9ACTN</name>
<evidence type="ECO:0000256" key="4">
    <source>
        <dbReference type="ARBA" id="ARBA00022837"/>
    </source>
</evidence>
<dbReference type="PROSITE" id="PS00149">
    <property type="entry name" value="SULFATASE_2"/>
    <property type="match status" value="1"/>
</dbReference>
<evidence type="ECO:0000256" key="1">
    <source>
        <dbReference type="ARBA" id="ARBA00008779"/>
    </source>
</evidence>
<sequence length="539" mass="60100">MSPREGRPDVLLILADDMGFSDIACYGGEVRTPSLDRLAAGGVRMTQFYNTARCSPSRASLLTGLHPHQVGIGILNFDDAPDGYPGNLSEECATVAEVCRDAGYATYLSGKWHLAVDMDTPNPAWPTRRGFDRFFGTLEGAGSFYRPRTLVRQETNIEDEAEQPGWFYTDAISDTAVEFLAEHDEERGDDPFFLFLAYTAPHWPLHAHDEDIATYAGRFDAGWDQLREERLERLVKEGIIDAAWPLTPRDERVPAWEEVVDREWEASRMATYAAQVDRMDQGIGRVLDQLEASGRLDNTLVVFLSDNGGCAEEMPPGDGAREFVTAFVPLEDTTREGEAVVPGNDPALRPGPESTYMSYGRSWANLSNTPFREYKHWVHEGGISTPFIAHWPVGLPTDGSLCTVPSQLVDVLPTIAEAAGARYPAQRNGATIPDVEGVSLLTALRGEGVDVERDLFWEHEGNCAVRRGRWKLVRKHRSDWELYDIEADRTELEDLAAEQPDLVTTLADTWQAWADRCGVLPRERVLEMYAARGHGLPEE</sequence>
<dbReference type="Gene3D" id="3.40.720.10">
    <property type="entry name" value="Alkaline Phosphatase, subunit A"/>
    <property type="match status" value="1"/>
</dbReference>
<comment type="caution">
    <text evidence="6">The sequence shown here is derived from an EMBL/GenBank/DDBJ whole genome shotgun (WGS) entry which is preliminary data.</text>
</comment>
<reference evidence="6 7" key="1">
    <citation type="submission" date="2019-01" db="EMBL/GenBank/DDBJ databases">
        <title>Novel species of Nocardioides.</title>
        <authorList>
            <person name="Liu Q."/>
            <person name="X Y.-H."/>
        </authorList>
    </citation>
    <scope>NUCLEOTIDE SEQUENCE [LARGE SCALE GENOMIC DNA]</scope>
    <source>
        <strain evidence="6 7">HLT2-9</strain>
    </source>
</reference>
<dbReference type="Proteomes" id="UP000291101">
    <property type="component" value="Unassembled WGS sequence"/>
</dbReference>
<keyword evidence="3" id="KW-0378">Hydrolase</keyword>
<keyword evidence="7" id="KW-1185">Reference proteome</keyword>
<dbReference type="Pfam" id="PF00884">
    <property type="entry name" value="Sulfatase"/>
    <property type="match status" value="1"/>
</dbReference>
<organism evidence="6 7">
    <name type="scientific">Nocardioides zhouii</name>
    <dbReference type="NCBI Taxonomy" id="1168729"/>
    <lineage>
        <taxon>Bacteria</taxon>
        <taxon>Bacillati</taxon>
        <taxon>Actinomycetota</taxon>
        <taxon>Actinomycetes</taxon>
        <taxon>Propionibacteriales</taxon>
        <taxon>Nocardioidaceae</taxon>
        <taxon>Nocardioides</taxon>
    </lineage>
</organism>
<dbReference type="FunFam" id="3.40.720.10:FF:000047">
    <property type="entry name" value="Arylsulfatase"/>
    <property type="match status" value="1"/>
</dbReference>
<keyword evidence="2" id="KW-0479">Metal-binding</keyword>
<dbReference type="SUPFAM" id="SSF53649">
    <property type="entry name" value="Alkaline phosphatase-like"/>
    <property type="match status" value="1"/>
</dbReference>
<dbReference type="Gene3D" id="3.30.1120.10">
    <property type="match status" value="1"/>
</dbReference>
<dbReference type="OrthoDB" id="9777306at2"/>
<protein>
    <submittedName>
        <fullName evidence="6">Arylsulfatase</fullName>
    </submittedName>
</protein>
<dbReference type="InterPro" id="IPR024607">
    <property type="entry name" value="Sulfatase_CS"/>
</dbReference>
<dbReference type="EMBL" id="SDWV01000010">
    <property type="protein sequence ID" value="RYC10822.1"/>
    <property type="molecule type" value="Genomic_DNA"/>
</dbReference>
<dbReference type="CDD" id="cd16025">
    <property type="entry name" value="PAS_like"/>
    <property type="match status" value="1"/>
</dbReference>
<proteinExistence type="inferred from homology"/>
<dbReference type="FunFam" id="3.30.1120.10:FF:000008">
    <property type="entry name" value="Arylsulfatase"/>
    <property type="match status" value="1"/>
</dbReference>
<evidence type="ECO:0000259" key="5">
    <source>
        <dbReference type="Pfam" id="PF00884"/>
    </source>
</evidence>
<dbReference type="GO" id="GO:0004065">
    <property type="term" value="F:arylsulfatase activity"/>
    <property type="evidence" value="ECO:0007669"/>
    <property type="project" value="TreeGrafter"/>
</dbReference>
<dbReference type="PANTHER" id="PTHR42693">
    <property type="entry name" value="ARYLSULFATASE FAMILY MEMBER"/>
    <property type="match status" value="1"/>
</dbReference>
<evidence type="ECO:0000256" key="2">
    <source>
        <dbReference type="ARBA" id="ARBA00022723"/>
    </source>
</evidence>
<comment type="similarity">
    <text evidence="1">Belongs to the sulfatase family.</text>
</comment>
<dbReference type="GO" id="GO:0046872">
    <property type="term" value="F:metal ion binding"/>
    <property type="evidence" value="ECO:0007669"/>
    <property type="project" value="UniProtKB-KW"/>
</dbReference>
<dbReference type="InterPro" id="IPR000917">
    <property type="entry name" value="Sulfatase_N"/>
</dbReference>
<evidence type="ECO:0000313" key="6">
    <source>
        <dbReference type="EMBL" id="RYC10822.1"/>
    </source>
</evidence>
<dbReference type="RefSeq" id="WP_129427015.1">
    <property type="nucleotide sequence ID" value="NZ_SDWV01000010.1"/>
</dbReference>
<evidence type="ECO:0000256" key="3">
    <source>
        <dbReference type="ARBA" id="ARBA00022801"/>
    </source>
</evidence>
<dbReference type="PANTHER" id="PTHR42693:SF53">
    <property type="entry name" value="ENDO-4-O-SULFATASE"/>
    <property type="match status" value="1"/>
</dbReference>
<accession>A0A4Q2SXY7</accession>
<dbReference type="InterPro" id="IPR050738">
    <property type="entry name" value="Sulfatase"/>
</dbReference>
<gene>
    <name evidence="6" type="ORF">EUA94_11440</name>
</gene>
<dbReference type="AlphaFoldDB" id="A0A4Q2SXY7"/>
<dbReference type="InterPro" id="IPR017850">
    <property type="entry name" value="Alkaline_phosphatase_core_sf"/>
</dbReference>